<proteinExistence type="inferred from homology"/>
<dbReference type="Pfam" id="PF01027">
    <property type="entry name" value="Bax1-I"/>
    <property type="match status" value="1"/>
</dbReference>
<evidence type="ECO:0000256" key="4">
    <source>
        <dbReference type="ARBA" id="ARBA00022989"/>
    </source>
</evidence>
<keyword evidence="5 6" id="KW-0472">Membrane</keyword>
<feature type="transmembrane region" description="Helical" evidence="6">
    <location>
        <begin position="90"/>
        <end position="115"/>
    </location>
</feature>
<feature type="transmembrane region" description="Helical" evidence="6">
    <location>
        <begin position="215"/>
        <end position="239"/>
    </location>
</feature>
<evidence type="ECO:0008006" key="8">
    <source>
        <dbReference type="Google" id="ProtNLM"/>
    </source>
</evidence>
<evidence type="ECO:0000256" key="1">
    <source>
        <dbReference type="ARBA" id="ARBA00004141"/>
    </source>
</evidence>
<evidence type="ECO:0000256" key="5">
    <source>
        <dbReference type="ARBA" id="ARBA00023136"/>
    </source>
</evidence>
<feature type="transmembrane region" description="Helical" evidence="6">
    <location>
        <begin position="31"/>
        <end position="49"/>
    </location>
</feature>
<comment type="caution">
    <text evidence="7">The sequence shown here is derived from an EMBL/GenBank/DDBJ whole genome shotgun (WGS) entry which is preliminary data.</text>
</comment>
<dbReference type="PANTHER" id="PTHR23291">
    <property type="entry name" value="BAX INHIBITOR-RELATED"/>
    <property type="match status" value="1"/>
</dbReference>
<reference key="1">
    <citation type="submission" date="2017-08" db="EMBL/GenBank/DDBJ databases">
        <title>A dynamic microbial community with high functional redundancy inhabits the cold, oxic subseafloor aquifer.</title>
        <authorList>
            <person name="Tully B.J."/>
            <person name="Wheat C.G."/>
            <person name="Glazer B.T."/>
            <person name="Huber J.A."/>
        </authorList>
    </citation>
    <scope>NUCLEOTIDE SEQUENCE [LARGE SCALE GENOMIC DNA]</scope>
</reference>
<protein>
    <recommendedName>
        <fullName evidence="8">BAX inhibitor protein</fullName>
    </recommendedName>
</protein>
<name>A0A2A4Z262_9PROT</name>
<feature type="transmembrane region" description="Helical" evidence="6">
    <location>
        <begin position="121"/>
        <end position="142"/>
    </location>
</feature>
<evidence type="ECO:0000313" key="7">
    <source>
        <dbReference type="EMBL" id="PCJ00971.1"/>
    </source>
</evidence>
<feature type="transmembrane region" description="Helical" evidence="6">
    <location>
        <begin position="176"/>
        <end position="195"/>
    </location>
</feature>
<comment type="subcellular location">
    <subcellularLocation>
        <location evidence="1">Membrane</location>
        <topology evidence="1">Multi-pass membrane protein</topology>
    </subcellularLocation>
</comment>
<dbReference type="InterPro" id="IPR006214">
    <property type="entry name" value="Bax_inhibitor_1-related"/>
</dbReference>
<dbReference type="GO" id="GO:0005886">
    <property type="term" value="C:plasma membrane"/>
    <property type="evidence" value="ECO:0007669"/>
    <property type="project" value="TreeGrafter"/>
</dbReference>
<comment type="similarity">
    <text evidence="2 6">Belongs to the BI1 family.</text>
</comment>
<evidence type="ECO:0000256" key="6">
    <source>
        <dbReference type="RuleBase" id="RU004379"/>
    </source>
</evidence>
<evidence type="ECO:0000256" key="3">
    <source>
        <dbReference type="ARBA" id="ARBA00022692"/>
    </source>
</evidence>
<gene>
    <name evidence="7" type="ORF">COB13_08380</name>
</gene>
<accession>A0A2A4Z262</accession>
<keyword evidence="4 6" id="KW-1133">Transmembrane helix</keyword>
<evidence type="ECO:0000256" key="2">
    <source>
        <dbReference type="ARBA" id="ARBA00010350"/>
    </source>
</evidence>
<sequence length="242" mass="26728">MSNFNQNNPGFSPSVSREQLDQGLRSYMLKVYNYMGLGLAFTALIVFYLSKNPDLMIAIAGGPMRWVLFAGVLGLGWFSPKLIFSGNPVLAHGAYWLYAALWGAMISPMVASFLYSDRSELIFQALTYTVVVFAGMSLLGYTTKKNLSAFGTFFTMAFIGVIAVSFLNIFVFQSGLFSAIISFGVILLISGITAYETQQIKNMYYQGGPITEKAIFGAFMLYGSFITLFIHILSLLGFMSRD</sequence>
<feature type="transmembrane region" description="Helical" evidence="6">
    <location>
        <begin position="55"/>
        <end position="78"/>
    </location>
</feature>
<dbReference type="CDD" id="cd10432">
    <property type="entry name" value="BI-1-like_bacterial"/>
    <property type="match status" value="1"/>
</dbReference>
<organism evidence="7">
    <name type="scientific">OCS116 cluster bacterium</name>
    <dbReference type="NCBI Taxonomy" id="2030921"/>
    <lineage>
        <taxon>Bacteria</taxon>
        <taxon>Pseudomonadati</taxon>
        <taxon>Pseudomonadota</taxon>
        <taxon>Alphaproteobacteria</taxon>
        <taxon>OCS116 cluster</taxon>
    </lineage>
</organism>
<keyword evidence="3 6" id="KW-0812">Transmembrane</keyword>
<dbReference type="AlphaFoldDB" id="A0A2A4Z262"/>
<reference evidence="7" key="2">
    <citation type="journal article" date="2018" name="ISME J.">
        <title>A dynamic microbial community with high functional redundancy inhabits the cold, oxic subseafloor aquifer.</title>
        <authorList>
            <person name="Tully B.J."/>
            <person name="Wheat C.G."/>
            <person name="Glazer B.T."/>
            <person name="Huber J.A."/>
        </authorList>
    </citation>
    <scope>NUCLEOTIDE SEQUENCE</scope>
    <source>
        <strain evidence="7">NORP83</strain>
    </source>
</reference>
<dbReference type="EMBL" id="NVUS01000009">
    <property type="protein sequence ID" value="PCJ00971.1"/>
    <property type="molecule type" value="Genomic_DNA"/>
</dbReference>
<feature type="transmembrane region" description="Helical" evidence="6">
    <location>
        <begin position="149"/>
        <end position="170"/>
    </location>
</feature>
<dbReference type="PANTHER" id="PTHR23291:SF50">
    <property type="entry name" value="PROTEIN LIFEGUARD 4"/>
    <property type="match status" value="1"/>
</dbReference>